<dbReference type="PROSITE" id="PS50995">
    <property type="entry name" value="HTH_MARR_2"/>
    <property type="match status" value="1"/>
</dbReference>
<evidence type="ECO:0000313" key="3">
    <source>
        <dbReference type="Proteomes" id="UP000053413"/>
    </source>
</evidence>
<dbReference type="InterPro" id="IPR000835">
    <property type="entry name" value="HTH_MarR-typ"/>
</dbReference>
<dbReference type="EMBL" id="LLZJ01000266">
    <property type="protein sequence ID" value="KUL56091.1"/>
    <property type="molecule type" value="Genomic_DNA"/>
</dbReference>
<dbReference type="SMART" id="SM00347">
    <property type="entry name" value="HTH_MARR"/>
    <property type="match status" value="1"/>
</dbReference>
<comment type="caution">
    <text evidence="2">The sequence shown here is derived from an EMBL/GenBank/DDBJ whole genome shotgun (WGS) entry which is preliminary data.</text>
</comment>
<dbReference type="Pfam" id="PF01047">
    <property type="entry name" value="MarR"/>
    <property type="match status" value="1"/>
</dbReference>
<dbReference type="GO" id="GO:0006950">
    <property type="term" value="P:response to stress"/>
    <property type="evidence" value="ECO:0007669"/>
    <property type="project" value="TreeGrafter"/>
</dbReference>
<dbReference type="Gene3D" id="1.10.10.10">
    <property type="entry name" value="Winged helix-like DNA-binding domain superfamily/Winged helix DNA-binding domain"/>
    <property type="match status" value="1"/>
</dbReference>
<dbReference type="RefSeq" id="WP_059145392.1">
    <property type="nucleotide sequence ID" value="NZ_LLZJ01000266.1"/>
</dbReference>
<accession>A0A0X3WGU1</accession>
<evidence type="ECO:0000259" key="1">
    <source>
        <dbReference type="PROSITE" id="PS50995"/>
    </source>
</evidence>
<dbReference type="GO" id="GO:0003700">
    <property type="term" value="F:DNA-binding transcription factor activity"/>
    <property type="evidence" value="ECO:0007669"/>
    <property type="project" value="InterPro"/>
</dbReference>
<feature type="domain" description="HTH marR-type" evidence="1">
    <location>
        <begin position="1"/>
        <end position="148"/>
    </location>
</feature>
<dbReference type="InterPro" id="IPR036388">
    <property type="entry name" value="WH-like_DNA-bd_sf"/>
</dbReference>
<dbReference type="Proteomes" id="UP000053413">
    <property type="component" value="Unassembled WGS sequence"/>
</dbReference>
<name>A0A0X3WGU1_STRVO</name>
<proteinExistence type="predicted"/>
<protein>
    <submittedName>
        <fullName evidence="2">MarR family transcriptional regulator</fullName>
    </submittedName>
</protein>
<dbReference type="InterPro" id="IPR036390">
    <property type="entry name" value="WH_DNA-bd_sf"/>
</dbReference>
<reference evidence="3" key="1">
    <citation type="submission" date="2015-10" db="EMBL/GenBank/DDBJ databases">
        <authorList>
            <person name="Ju K.-S."/>
            <person name="Doroghazi J.R."/>
            <person name="Metcalf W.W."/>
        </authorList>
    </citation>
    <scope>NUCLEOTIDE SEQUENCE [LARGE SCALE GENOMIC DNA]</scope>
    <source>
        <strain evidence="3">NRRL F-8817</strain>
    </source>
</reference>
<dbReference type="SUPFAM" id="SSF46785">
    <property type="entry name" value="Winged helix' DNA-binding domain"/>
    <property type="match status" value="1"/>
</dbReference>
<dbReference type="InterPro" id="IPR039422">
    <property type="entry name" value="MarR/SlyA-like"/>
</dbReference>
<dbReference type="PANTHER" id="PTHR33164">
    <property type="entry name" value="TRANSCRIPTIONAL REGULATOR, MARR FAMILY"/>
    <property type="match status" value="1"/>
</dbReference>
<dbReference type="OrthoDB" id="8635520at2"/>
<organism evidence="2 3">
    <name type="scientific">Streptomyces violaceusniger</name>
    <dbReference type="NCBI Taxonomy" id="68280"/>
    <lineage>
        <taxon>Bacteria</taxon>
        <taxon>Bacillati</taxon>
        <taxon>Actinomycetota</taxon>
        <taxon>Actinomycetes</taxon>
        <taxon>Kitasatosporales</taxon>
        <taxon>Streptomycetaceae</taxon>
        <taxon>Streptomyces</taxon>
        <taxon>Streptomyces violaceusniger group</taxon>
    </lineage>
</organism>
<gene>
    <name evidence="2" type="ORF">ADL28_21615</name>
</gene>
<dbReference type="PANTHER" id="PTHR33164:SF99">
    <property type="entry name" value="MARR FAMILY REGULATORY PROTEIN"/>
    <property type="match status" value="1"/>
</dbReference>
<sequence length="155" mass="17617">MDAPPRWLNEEEKAAWDSFIRMQETLIGRLSRRIQADSGMSASDYIVLVSLTERGGGRMRFLDLAKLVEWEKSRMSHQVTRMAKRGLVAREECPDDGRGAFIVATPAGYEAIEEAAPQHVEHVRRLFIDALTPNQLSTLGRLSKRVLDHMEKQPD</sequence>
<dbReference type="AlphaFoldDB" id="A0A0X3WGU1"/>
<evidence type="ECO:0000313" key="2">
    <source>
        <dbReference type="EMBL" id="KUL56091.1"/>
    </source>
</evidence>